<evidence type="ECO:0000313" key="1">
    <source>
        <dbReference type="Proteomes" id="UP000694864"/>
    </source>
</evidence>
<protein>
    <submittedName>
        <fullName evidence="2">Uncharacterized protein LOC104746348</fullName>
    </submittedName>
</protein>
<name>A0ABM0W5U5_CAMSA</name>
<reference evidence="1" key="1">
    <citation type="journal article" date="2014" name="Nat. Commun.">
        <title>The emerging biofuel crop Camelina sativa retains a highly undifferentiated hexaploid genome structure.</title>
        <authorList>
            <person name="Kagale S."/>
            <person name="Koh C."/>
            <person name="Nixon J."/>
            <person name="Bollina V."/>
            <person name="Clarke W.E."/>
            <person name="Tuteja R."/>
            <person name="Spillane C."/>
            <person name="Robinson S.J."/>
            <person name="Links M.G."/>
            <person name="Clarke C."/>
            <person name="Higgins E.E."/>
            <person name="Huebert T."/>
            <person name="Sharpe A.G."/>
            <person name="Parkin I.A."/>
        </authorList>
    </citation>
    <scope>NUCLEOTIDE SEQUENCE [LARGE SCALE GENOMIC DNA]</scope>
    <source>
        <strain evidence="1">cv. DH55</strain>
    </source>
</reference>
<gene>
    <name evidence="2" type="primary">LOC104746348</name>
</gene>
<accession>A0ABM0W5U5</accession>
<dbReference type="Proteomes" id="UP000694864">
    <property type="component" value="Chromosome 15"/>
</dbReference>
<evidence type="ECO:0000313" key="2">
    <source>
        <dbReference type="RefSeq" id="XP_010466106.1"/>
    </source>
</evidence>
<dbReference type="GeneID" id="104746348"/>
<dbReference type="RefSeq" id="XP_010466106.1">
    <property type="nucleotide sequence ID" value="XM_010467804.2"/>
</dbReference>
<proteinExistence type="predicted"/>
<organism evidence="1 2">
    <name type="scientific">Camelina sativa</name>
    <name type="common">False flax</name>
    <name type="synonym">Myagrum sativum</name>
    <dbReference type="NCBI Taxonomy" id="90675"/>
    <lineage>
        <taxon>Eukaryota</taxon>
        <taxon>Viridiplantae</taxon>
        <taxon>Streptophyta</taxon>
        <taxon>Embryophyta</taxon>
        <taxon>Tracheophyta</taxon>
        <taxon>Spermatophyta</taxon>
        <taxon>Magnoliopsida</taxon>
        <taxon>eudicotyledons</taxon>
        <taxon>Gunneridae</taxon>
        <taxon>Pentapetalae</taxon>
        <taxon>rosids</taxon>
        <taxon>malvids</taxon>
        <taxon>Brassicales</taxon>
        <taxon>Brassicaceae</taxon>
        <taxon>Camelineae</taxon>
        <taxon>Camelina</taxon>
    </lineage>
</organism>
<keyword evidence="1" id="KW-1185">Reference proteome</keyword>
<reference evidence="2" key="2">
    <citation type="submission" date="2025-08" db="UniProtKB">
        <authorList>
            <consortium name="RefSeq"/>
        </authorList>
    </citation>
    <scope>IDENTIFICATION</scope>
    <source>
        <tissue evidence="2">Leaf</tissue>
    </source>
</reference>
<sequence>MQSILRSLMAQGHFYRGGRSAVVSRQSRNFCSSPDSITDGIESAIRKWRIVRPVVGLAWGVVVGYLTFGGRASEIRELRLKALKEANEFYKRSEKRWSELKEAGEFYERWDKALSELLGSARKH</sequence>